<dbReference type="SUPFAM" id="SSF52540">
    <property type="entry name" value="P-loop containing nucleoside triphosphate hydrolases"/>
    <property type="match status" value="1"/>
</dbReference>
<evidence type="ECO:0000256" key="2">
    <source>
        <dbReference type="ARBA" id="ARBA00022801"/>
    </source>
</evidence>
<dbReference type="Pfam" id="PF13087">
    <property type="entry name" value="AAA_12"/>
    <property type="match status" value="1"/>
</dbReference>
<organism evidence="6 7">
    <name type="scientific">Blastococcus deserti</name>
    <dbReference type="NCBI Taxonomy" id="2259033"/>
    <lineage>
        <taxon>Bacteria</taxon>
        <taxon>Bacillati</taxon>
        <taxon>Actinomycetota</taxon>
        <taxon>Actinomycetes</taxon>
        <taxon>Geodermatophilales</taxon>
        <taxon>Geodermatophilaceae</taxon>
        <taxon>Blastococcus</taxon>
    </lineage>
</organism>
<keyword evidence="4" id="KW-0067">ATP-binding</keyword>
<evidence type="ECO:0000313" key="7">
    <source>
        <dbReference type="Proteomes" id="UP001597402"/>
    </source>
</evidence>
<gene>
    <name evidence="6" type="ORF">ACFSHS_02645</name>
</gene>
<keyword evidence="1" id="KW-0547">Nucleotide-binding</keyword>
<evidence type="ECO:0000256" key="1">
    <source>
        <dbReference type="ARBA" id="ARBA00022741"/>
    </source>
</evidence>
<dbReference type="PANTHER" id="PTHR43788">
    <property type="entry name" value="DNA2/NAM7 HELICASE FAMILY MEMBER"/>
    <property type="match status" value="1"/>
</dbReference>
<evidence type="ECO:0000256" key="3">
    <source>
        <dbReference type="ARBA" id="ARBA00022806"/>
    </source>
</evidence>
<evidence type="ECO:0000313" key="6">
    <source>
        <dbReference type="EMBL" id="MFD2090463.1"/>
    </source>
</evidence>
<sequence length="427" mass="45795">MQAPGWRLTLVDSPPGAGKTTLVGSVADDRLHGGDHNIPIVTQTNAQADDLTRTLSARFTGSNRTIGRLHASDYAAPADLSADPSVVCSKDIGALTGCSVVVAPAKKWAFVDAGSWTWPYGIVDEVYQMRSDGLLEVADLFDGLLAVGDPGQLNPWTSGDESLVRGYDGTPLASAAHTLLRSHPTTAVVTLPTSWRLAPSAAAVISEAFYTQPFTAASMPGARALQLRLPGRDSIDTALTHAAQTGWTLLELPEAHMPTGDPRAVDALVELVTRTLTGGATCRDERGRIYPIAAEHLAVGVAHRAQRDAVRYALAPVLTGLGLEPDAVAVDTANRLQGREFEIVFAWHPMSGRRDATAFHIEAGRLCVLLSRHRQACVLVTRGGLRRQLETFPQPDKLWLGEHQPTVSGWEANLTVLDHLQPHLIRA</sequence>
<reference evidence="7" key="1">
    <citation type="journal article" date="2019" name="Int. J. Syst. Evol. Microbiol.">
        <title>The Global Catalogue of Microorganisms (GCM) 10K type strain sequencing project: providing services to taxonomists for standard genome sequencing and annotation.</title>
        <authorList>
            <consortium name="The Broad Institute Genomics Platform"/>
            <consortium name="The Broad Institute Genome Sequencing Center for Infectious Disease"/>
            <person name="Wu L."/>
            <person name="Ma J."/>
        </authorList>
    </citation>
    <scope>NUCLEOTIDE SEQUENCE [LARGE SCALE GENOMIC DNA]</scope>
    <source>
        <strain evidence="7">JCM 3338</strain>
    </source>
</reference>
<dbReference type="InterPro" id="IPR050534">
    <property type="entry name" value="Coronavir_polyprotein_1ab"/>
</dbReference>
<dbReference type="InterPro" id="IPR041679">
    <property type="entry name" value="DNA2/NAM7-like_C"/>
</dbReference>
<dbReference type="Gene3D" id="3.40.50.300">
    <property type="entry name" value="P-loop containing nucleotide triphosphate hydrolases"/>
    <property type="match status" value="2"/>
</dbReference>
<accession>A0ABW4X7M1</accession>
<proteinExistence type="predicted"/>
<comment type="caution">
    <text evidence="6">The sequence shown here is derived from an EMBL/GenBank/DDBJ whole genome shotgun (WGS) entry which is preliminary data.</text>
</comment>
<feature type="domain" description="DNA2/NAM7 helicase-like C-terminal" evidence="5">
    <location>
        <begin position="180"/>
        <end position="381"/>
    </location>
</feature>
<dbReference type="InterPro" id="IPR027417">
    <property type="entry name" value="P-loop_NTPase"/>
</dbReference>
<keyword evidence="3" id="KW-0347">Helicase</keyword>
<keyword evidence="7" id="KW-1185">Reference proteome</keyword>
<keyword evidence="2" id="KW-0378">Hydrolase</keyword>
<protein>
    <submittedName>
        <fullName evidence="6">AAA domain-containing protein</fullName>
    </submittedName>
</protein>
<dbReference type="PANTHER" id="PTHR43788:SF8">
    <property type="entry name" value="DNA-BINDING PROTEIN SMUBP-2"/>
    <property type="match status" value="1"/>
</dbReference>
<dbReference type="EMBL" id="JBHUHP010000001">
    <property type="protein sequence ID" value="MFD2090463.1"/>
    <property type="molecule type" value="Genomic_DNA"/>
</dbReference>
<name>A0ABW4X7M1_9ACTN</name>
<dbReference type="Proteomes" id="UP001597402">
    <property type="component" value="Unassembled WGS sequence"/>
</dbReference>
<evidence type="ECO:0000256" key="4">
    <source>
        <dbReference type="ARBA" id="ARBA00022840"/>
    </source>
</evidence>
<evidence type="ECO:0000259" key="5">
    <source>
        <dbReference type="Pfam" id="PF13087"/>
    </source>
</evidence>